<proteinExistence type="inferred from homology"/>
<dbReference type="PRINTS" id="PR00177">
    <property type="entry name" value="NMDARECEPTOR"/>
</dbReference>
<evidence type="ECO:0000256" key="16">
    <source>
        <dbReference type="SAM" id="Phobius"/>
    </source>
</evidence>
<dbReference type="Gene3D" id="3.40.190.10">
    <property type="entry name" value="Periplasmic binding protein-like II"/>
    <property type="match status" value="1"/>
</dbReference>
<feature type="transmembrane region" description="Helical" evidence="16">
    <location>
        <begin position="495"/>
        <end position="514"/>
    </location>
</feature>
<dbReference type="InterPro" id="IPR001508">
    <property type="entry name" value="Iono_Glu_rcpt_met"/>
</dbReference>
<evidence type="ECO:0000256" key="14">
    <source>
        <dbReference type="PIRSR" id="PIRSR601508-2"/>
    </source>
</evidence>
<keyword evidence="6 16" id="KW-1133">Transmembrane helix</keyword>
<evidence type="ECO:0000256" key="1">
    <source>
        <dbReference type="ARBA" id="ARBA00004651"/>
    </source>
</evidence>
<feature type="transmembrane region" description="Helical" evidence="16">
    <location>
        <begin position="526"/>
        <end position="548"/>
    </location>
</feature>
<dbReference type="OrthoDB" id="5984008at2759"/>
<feature type="non-terminal residue" evidence="19">
    <location>
        <position position="1"/>
    </location>
</feature>
<reference evidence="19" key="1">
    <citation type="submission" date="2022-01" db="EMBL/GenBank/DDBJ databases">
        <authorList>
            <person name="King R."/>
        </authorList>
    </citation>
    <scope>NUCLEOTIDE SEQUENCE</scope>
</reference>
<dbReference type="Gene3D" id="1.10.287.70">
    <property type="match status" value="1"/>
</dbReference>
<evidence type="ECO:0000256" key="10">
    <source>
        <dbReference type="ARBA" id="ARBA00023180"/>
    </source>
</evidence>
<evidence type="ECO:0000256" key="8">
    <source>
        <dbReference type="ARBA" id="ARBA00023136"/>
    </source>
</evidence>
<keyword evidence="7" id="KW-0406">Ion transport</keyword>
<dbReference type="EMBL" id="OV725080">
    <property type="protein sequence ID" value="CAH1400391.1"/>
    <property type="molecule type" value="Genomic_DNA"/>
</dbReference>
<dbReference type="AlphaFoldDB" id="A0A9P0MRF6"/>
<organism evidence="19 20">
    <name type="scientific">Nezara viridula</name>
    <name type="common">Southern green stink bug</name>
    <name type="synonym">Cimex viridulus</name>
    <dbReference type="NCBI Taxonomy" id="85310"/>
    <lineage>
        <taxon>Eukaryota</taxon>
        <taxon>Metazoa</taxon>
        <taxon>Ecdysozoa</taxon>
        <taxon>Arthropoda</taxon>
        <taxon>Hexapoda</taxon>
        <taxon>Insecta</taxon>
        <taxon>Pterygota</taxon>
        <taxon>Neoptera</taxon>
        <taxon>Paraneoptera</taxon>
        <taxon>Hemiptera</taxon>
        <taxon>Heteroptera</taxon>
        <taxon>Panheteroptera</taxon>
        <taxon>Pentatomomorpha</taxon>
        <taxon>Pentatomoidea</taxon>
        <taxon>Pentatomidae</taxon>
        <taxon>Pentatominae</taxon>
        <taxon>Nezara</taxon>
    </lineage>
</organism>
<dbReference type="Pfam" id="PF10613">
    <property type="entry name" value="Lig_chan-Glu_bd"/>
    <property type="match status" value="1"/>
</dbReference>
<keyword evidence="12" id="KW-0407">Ion channel</keyword>
<dbReference type="Pfam" id="PF00060">
    <property type="entry name" value="Lig_chan"/>
    <property type="match status" value="1"/>
</dbReference>
<feature type="binding site" evidence="13">
    <location>
        <position position="417"/>
    </location>
    <ligand>
        <name>L-glutamate</name>
        <dbReference type="ChEBI" id="CHEBI:29985"/>
    </ligand>
</feature>
<accession>A0A9P0MRF6</accession>
<evidence type="ECO:0000313" key="20">
    <source>
        <dbReference type="Proteomes" id="UP001152798"/>
    </source>
</evidence>
<evidence type="ECO:0000256" key="11">
    <source>
        <dbReference type="ARBA" id="ARBA00023286"/>
    </source>
</evidence>
<sequence length="754" mass="87303">VIIDPNFLYPHYKGLNNNIRQIVSNIANRYLKGESLLITFTNKLNYRIKDDVTAIFSIIHCEDIWDLFLEQQETSILFIAITESNCPRLPKDFGITIPLYEPGLEFSQILIDLRTEDFLEWEVVNLIFDDSIDSKLIDNILEAQTKSIPLTRKSASVSLYKINGTVNKWIRKKEVLKVMKLIPRTGMFFNYLVVVQFELVPTILETAKSIGLMGPRNRWLFVRLKTDDYKTNNVKNYIHLLEEGENVAFLYNFTNSQYSCNYSLYCQANELLDHLIISLDRSMREEKLLSEQVSEEEWDLIRPTKSQRRNSIINFIKNPPWQIVKYDQYGKPSQVKGVIFEVIDHLAKSLNFTYEIILMSNTSLTVNQTKSYRFNESVGDVVLDQSTEFSAWEQVVQLIQNKKVMIGAAAFTETETRKKILNFTLTIRTENYAFLVARPKELSRALLFIQPFTPDTWQCIVAAVLIMTPLLNFVHRVSPFYEHYSQREKGGYMKMMNCFWYLYGALLQQGGGVMPEANSGRLVIGTWWLVVLVLVTTYSGNLVAFLTFPKMDKVISNVDQLMERRGEVTWGMPEDSTLHITLKSTDNDKLNELSESAQLHGRITQEIISQIRKGEHVYIDRKSILLYLMKQELITTNRCSLSIGEEEFLAEQLAMVVSPSSPYLELINKQIYKMHQVGLIDKWLTDYLPTKDRCWSNTLSSESQTHTVNLDDMQGSFFLLFLGVALGFILIIGELIFKKWKKTQEKQVIHPFVT</sequence>
<dbReference type="PANTHER" id="PTHR42643:SF24">
    <property type="entry name" value="IONOTROPIC RECEPTOR 60A"/>
    <property type="match status" value="1"/>
</dbReference>
<comment type="subcellular location">
    <subcellularLocation>
        <location evidence="1">Cell membrane</location>
        <topology evidence="1">Multi-pass membrane protein</topology>
    </subcellularLocation>
</comment>
<keyword evidence="5 16" id="KW-0812">Transmembrane</keyword>
<evidence type="ECO:0000256" key="6">
    <source>
        <dbReference type="ARBA" id="ARBA00022989"/>
    </source>
</evidence>
<dbReference type="PANTHER" id="PTHR42643">
    <property type="entry name" value="IONOTROPIC RECEPTOR 20A-RELATED"/>
    <property type="match status" value="1"/>
</dbReference>
<feature type="site" description="Interaction with the cone snail toxin Con-ikot-ikot" evidence="14">
    <location>
        <position position="583"/>
    </location>
</feature>
<dbReference type="InterPro" id="IPR019594">
    <property type="entry name" value="Glu/Gly-bd"/>
</dbReference>
<dbReference type="InterPro" id="IPR052192">
    <property type="entry name" value="Insect_Ionotropic_Sensory_Rcpt"/>
</dbReference>
<gene>
    <name evidence="19" type="ORF">NEZAVI_LOCUS9639</name>
</gene>
<keyword evidence="4" id="KW-1003">Cell membrane</keyword>
<evidence type="ECO:0000313" key="19">
    <source>
        <dbReference type="EMBL" id="CAH1400391.1"/>
    </source>
</evidence>
<keyword evidence="20" id="KW-1185">Reference proteome</keyword>
<comment type="similarity">
    <text evidence="2">Belongs to the glutamate-gated ion channel (TC 1.A.10.1) family.</text>
</comment>
<keyword evidence="11" id="KW-1071">Ligand-gated ion channel</keyword>
<evidence type="ECO:0000259" key="17">
    <source>
        <dbReference type="Pfam" id="PF00060"/>
    </source>
</evidence>
<feature type="transmembrane region" description="Helical" evidence="16">
    <location>
        <begin position="455"/>
        <end position="474"/>
    </location>
</feature>
<dbReference type="FunFam" id="1.10.287.70:FF:000143">
    <property type="entry name" value="Probable glutamate receptor"/>
    <property type="match status" value="1"/>
</dbReference>
<feature type="domain" description="Ionotropic glutamate receptor L-glutamate and glycine-binding" evidence="18">
    <location>
        <begin position="312"/>
        <end position="439"/>
    </location>
</feature>
<protein>
    <submittedName>
        <fullName evidence="19">Uncharacterized protein</fullName>
    </submittedName>
</protein>
<feature type="site" description="Crucial to convey clamshell closure to channel opening" evidence="14">
    <location>
        <position position="555"/>
    </location>
</feature>
<keyword evidence="3" id="KW-0813">Transport</keyword>
<evidence type="ECO:0000256" key="5">
    <source>
        <dbReference type="ARBA" id="ARBA00022692"/>
    </source>
</evidence>
<evidence type="ECO:0000256" key="15">
    <source>
        <dbReference type="PIRSR" id="PIRSR601508-3"/>
    </source>
</evidence>
<name>A0A9P0MRF6_NEZVI</name>
<evidence type="ECO:0000256" key="9">
    <source>
        <dbReference type="ARBA" id="ARBA00023170"/>
    </source>
</evidence>
<dbReference type="SUPFAM" id="SSF53850">
    <property type="entry name" value="Periplasmic binding protein-like II"/>
    <property type="match status" value="1"/>
</dbReference>
<keyword evidence="10" id="KW-0325">Glycoprotein</keyword>
<feature type="disulfide bond" evidence="15">
    <location>
        <begin position="639"/>
        <end position="694"/>
    </location>
</feature>
<keyword evidence="15" id="KW-1015">Disulfide bond</keyword>
<dbReference type="InterPro" id="IPR001320">
    <property type="entry name" value="Iontro_rcpt_C"/>
</dbReference>
<feature type="transmembrane region" description="Helical" evidence="16">
    <location>
        <begin position="717"/>
        <end position="737"/>
    </location>
</feature>
<dbReference type="GO" id="GO:0015276">
    <property type="term" value="F:ligand-gated monoatomic ion channel activity"/>
    <property type="evidence" value="ECO:0007669"/>
    <property type="project" value="InterPro"/>
</dbReference>
<dbReference type="Gene3D" id="3.40.50.2300">
    <property type="match status" value="1"/>
</dbReference>
<evidence type="ECO:0000256" key="4">
    <source>
        <dbReference type="ARBA" id="ARBA00022475"/>
    </source>
</evidence>
<dbReference type="GO" id="GO:0050906">
    <property type="term" value="P:detection of stimulus involved in sensory perception"/>
    <property type="evidence" value="ECO:0007669"/>
    <property type="project" value="UniProtKB-ARBA"/>
</dbReference>
<evidence type="ECO:0000259" key="18">
    <source>
        <dbReference type="Pfam" id="PF10613"/>
    </source>
</evidence>
<keyword evidence="9" id="KW-0675">Receptor</keyword>
<dbReference type="GO" id="GO:0005886">
    <property type="term" value="C:plasma membrane"/>
    <property type="evidence" value="ECO:0007669"/>
    <property type="project" value="UniProtKB-SubCell"/>
</dbReference>
<evidence type="ECO:0000256" key="3">
    <source>
        <dbReference type="ARBA" id="ARBA00022448"/>
    </source>
</evidence>
<feature type="domain" description="Ionotropic glutamate receptor C-terminal" evidence="17">
    <location>
        <begin position="455"/>
        <end position="724"/>
    </location>
</feature>
<feature type="binding site" evidence="13">
    <location>
        <position position="412"/>
    </location>
    <ligand>
        <name>L-glutamate</name>
        <dbReference type="ChEBI" id="CHEBI:29985"/>
    </ligand>
</feature>
<feature type="site" description="Interaction with the cone snail toxin Con-ikot-ikot" evidence="14">
    <location>
        <position position="673"/>
    </location>
</feature>
<evidence type="ECO:0000256" key="7">
    <source>
        <dbReference type="ARBA" id="ARBA00023065"/>
    </source>
</evidence>
<dbReference type="GO" id="GO:0038023">
    <property type="term" value="F:signaling receptor activity"/>
    <property type="evidence" value="ECO:0007669"/>
    <property type="project" value="InterPro"/>
</dbReference>
<evidence type="ECO:0000256" key="2">
    <source>
        <dbReference type="ARBA" id="ARBA00008685"/>
    </source>
</evidence>
<dbReference type="Proteomes" id="UP001152798">
    <property type="component" value="Chromosome 4"/>
</dbReference>
<evidence type="ECO:0000256" key="12">
    <source>
        <dbReference type="ARBA" id="ARBA00023303"/>
    </source>
</evidence>
<evidence type="ECO:0000256" key="13">
    <source>
        <dbReference type="PIRSR" id="PIRSR601508-1"/>
    </source>
</evidence>
<keyword evidence="8 16" id="KW-0472">Membrane</keyword>